<dbReference type="Gene3D" id="3.40.50.12780">
    <property type="entry name" value="N-terminal domain of ligase-like"/>
    <property type="match status" value="1"/>
</dbReference>
<proteinExistence type="inferred from homology"/>
<feature type="domain" description="AMP-binding enzyme C-terminal" evidence="4">
    <location>
        <begin position="485"/>
        <end position="559"/>
    </location>
</feature>
<dbReference type="InterPro" id="IPR045851">
    <property type="entry name" value="AMP-bd_C_sf"/>
</dbReference>
<dbReference type="Pfam" id="PF00501">
    <property type="entry name" value="AMP-binding"/>
    <property type="match status" value="1"/>
</dbReference>
<keyword evidence="6" id="KW-1185">Reference proteome</keyword>
<comment type="caution">
    <text evidence="5">The sequence shown here is derived from an EMBL/GenBank/DDBJ whole genome shotgun (WGS) entry which is preliminary data.</text>
</comment>
<dbReference type="InterPro" id="IPR020845">
    <property type="entry name" value="AMP-binding_CS"/>
</dbReference>
<dbReference type="GO" id="GO:0016405">
    <property type="term" value="F:CoA-ligase activity"/>
    <property type="evidence" value="ECO:0007669"/>
    <property type="project" value="TreeGrafter"/>
</dbReference>
<protein>
    <submittedName>
        <fullName evidence="5">AMP-binding protein</fullName>
    </submittedName>
</protein>
<dbReference type="InterPro" id="IPR042099">
    <property type="entry name" value="ANL_N_sf"/>
</dbReference>
<evidence type="ECO:0000313" key="6">
    <source>
        <dbReference type="Proteomes" id="UP000474778"/>
    </source>
</evidence>
<dbReference type="Gene3D" id="3.30.300.30">
    <property type="match status" value="1"/>
</dbReference>
<organism evidence="5 6">
    <name type="scientific">Shewanella insulae</name>
    <dbReference type="NCBI Taxonomy" id="2681496"/>
    <lineage>
        <taxon>Bacteria</taxon>
        <taxon>Pseudomonadati</taxon>
        <taxon>Pseudomonadota</taxon>
        <taxon>Gammaproteobacteria</taxon>
        <taxon>Alteromonadales</taxon>
        <taxon>Shewanellaceae</taxon>
        <taxon>Shewanella</taxon>
    </lineage>
</organism>
<dbReference type="PANTHER" id="PTHR24096:SF149">
    <property type="entry name" value="AMP-BINDING DOMAIN-CONTAINING PROTEIN-RELATED"/>
    <property type="match status" value="1"/>
</dbReference>
<accession>A0A6L7I2J2</accession>
<evidence type="ECO:0000256" key="2">
    <source>
        <dbReference type="ARBA" id="ARBA00022598"/>
    </source>
</evidence>
<sequence>MNEQTYLQQVKALQAARWPKGTPREPIYPHGEKPVTEYLSAWARLTPTKVAIQFYGYELTYAQLDEMSTRFANVLRGLGVGQGDGVAVFMPNCPQFHIAFLGILKCGAVHMPVSPLSKEMELRHQLGDSQPKVALCYDALLPTMRPVCQELGIEHIITTSYTDVRPRAITAVLPDLFEIPKTPLADGIIDFFEAIDNASKEVLDYIPALDDLAAINYTSGTTGMPKGVMHTHRNMIGTMASYYPVTFGEVGPEGTDLVMLSFLPEFWIAGEDTGLLLPLYSGATLVLMARWDTKAFMELVHHHKVNMTIMLIDSVDEILNHPQLHQFDLTSLTTVPCISFIKKLNRDYRQRWRELTGTTLFEVAYGMTETHTCDTFTRGFQVDDMDLSFDPAFLGLPVPGTEIKICDFVTGELMPLGVEGEIQIRTPTLLTGYWNKPDLNKNLFEEGGWYRTGDLGMITEEGFFRYLGRRKEMLKVNGMSVFPTEVESMLGQHPAIASCGVVGRPDERKGQVPVAFVTLKPGCDETEESLQAWCVNAMAIFKVPEIRIQERLPMTATGKIRKVDLEKSL</sequence>
<dbReference type="RefSeq" id="WP_160797975.1">
    <property type="nucleotide sequence ID" value="NZ_CANMWR010000005.1"/>
</dbReference>
<dbReference type="InterPro" id="IPR000873">
    <property type="entry name" value="AMP-dep_synth/lig_dom"/>
</dbReference>
<dbReference type="PANTHER" id="PTHR24096">
    <property type="entry name" value="LONG-CHAIN-FATTY-ACID--COA LIGASE"/>
    <property type="match status" value="1"/>
</dbReference>
<name>A0A6L7I2J2_9GAMM</name>
<evidence type="ECO:0000256" key="1">
    <source>
        <dbReference type="ARBA" id="ARBA00006432"/>
    </source>
</evidence>
<dbReference type="AlphaFoldDB" id="A0A6L7I2J2"/>
<dbReference type="NCBIfam" id="NF004822">
    <property type="entry name" value="PRK06178.1"/>
    <property type="match status" value="1"/>
</dbReference>
<dbReference type="Proteomes" id="UP000474778">
    <property type="component" value="Unassembled WGS sequence"/>
</dbReference>
<reference evidence="5 6" key="1">
    <citation type="submission" date="2019-12" db="EMBL/GenBank/DDBJ databases">
        <title>Shewanella insulae sp. nov., isolated from a tidal flat.</title>
        <authorList>
            <person name="Yoon J.-H."/>
        </authorList>
    </citation>
    <scope>NUCLEOTIDE SEQUENCE [LARGE SCALE GENOMIC DNA]</scope>
    <source>
        <strain evidence="5 6">JBTF-M18</strain>
    </source>
</reference>
<gene>
    <name evidence="5" type="ORF">GNT65_15925</name>
</gene>
<dbReference type="InterPro" id="IPR025110">
    <property type="entry name" value="AMP-bd_C"/>
</dbReference>
<evidence type="ECO:0000259" key="3">
    <source>
        <dbReference type="Pfam" id="PF00501"/>
    </source>
</evidence>
<dbReference type="PROSITE" id="PS00455">
    <property type="entry name" value="AMP_BINDING"/>
    <property type="match status" value="1"/>
</dbReference>
<dbReference type="EMBL" id="WRPA01000016">
    <property type="protein sequence ID" value="MXR70154.1"/>
    <property type="molecule type" value="Genomic_DNA"/>
</dbReference>
<dbReference type="Pfam" id="PF13193">
    <property type="entry name" value="AMP-binding_C"/>
    <property type="match status" value="1"/>
</dbReference>
<evidence type="ECO:0000259" key="4">
    <source>
        <dbReference type="Pfam" id="PF13193"/>
    </source>
</evidence>
<evidence type="ECO:0000313" key="5">
    <source>
        <dbReference type="EMBL" id="MXR70154.1"/>
    </source>
</evidence>
<dbReference type="SUPFAM" id="SSF56801">
    <property type="entry name" value="Acetyl-CoA synthetase-like"/>
    <property type="match status" value="1"/>
</dbReference>
<keyword evidence="2" id="KW-0436">Ligase</keyword>
<comment type="similarity">
    <text evidence="1">Belongs to the ATP-dependent AMP-binding enzyme family.</text>
</comment>
<feature type="domain" description="AMP-dependent synthetase/ligase" evidence="3">
    <location>
        <begin position="41"/>
        <end position="434"/>
    </location>
</feature>